<dbReference type="Pfam" id="PF03551">
    <property type="entry name" value="PadR"/>
    <property type="match status" value="1"/>
</dbReference>
<evidence type="ECO:0000313" key="16">
    <source>
        <dbReference type="Proteomes" id="UP000546806"/>
    </source>
</evidence>
<dbReference type="EMBL" id="JAARZS010000040">
    <property type="protein sequence ID" value="MBC2285310.1"/>
    <property type="molecule type" value="Genomic_DNA"/>
</dbReference>
<dbReference type="EMBL" id="JAARZA010000002">
    <property type="protein sequence ID" value="MBC2240031.1"/>
    <property type="molecule type" value="Genomic_DNA"/>
</dbReference>
<dbReference type="Proteomes" id="UP000585696">
    <property type="component" value="Unassembled WGS sequence"/>
</dbReference>
<reference evidence="3 12" key="1">
    <citation type="submission" date="2014-05" db="EMBL/GenBank/DDBJ databases">
        <title>Novel Listeriaceae from food processing environments.</title>
        <authorList>
            <person name="den Bakker H.C."/>
        </authorList>
    </citation>
    <scope>NUCLEOTIDE SEQUENCE [LARGE SCALE GENOMIC DNA]</scope>
    <source>
        <strain evidence="3 12">FSL A5-0281</strain>
    </source>
</reference>
<evidence type="ECO:0000313" key="9">
    <source>
        <dbReference type="EMBL" id="MBC2293711.1"/>
    </source>
</evidence>
<evidence type="ECO:0000313" key="3">
    <source>
        <dbReference type="EMBL" id="KGL39871.1"/>
    </source>
</evidence>
<sequence>MNTLSYVLLCMLARKPCTGYELKQYMELFWQAHHSQIYTVLGKLETQNYVEFEADTETTKKTYSLTQKGIEAVSEWVLEDTPEPINRDEFLAKIYVIALMDKSTVIQLFNDRRRHYKKRASINKPKLEELEALQNDPTRKEEWRNSFGRYLIVKRRDDICREELAWCDWAEDLYHSAFDKI</sequence>
<dbReference type="RefSeq" id="WP_036087095.1">
    <property type="nucleotide sequence ID" value="NZ_CBCSHQ010000021.1"/>
</dbReference>
<dbReference type="STRING" id="1552123.EP57_12480"/>
<dbReference type="Proteomes" id="UP000546806">
    <property type="component" value="Unassembled WGS sequence"/>
</dbReference>
<dbReference type="Proteomes" id="UP000553016">
    <property type="component" value="Unassembled WGS sequence"/>
</dbReference>
<evidence type="ECO:0000259" key="1">
    <source>
        <dbReference type="Pfam" id="PF03551"/>
    </source>
</evidence>
<comment type="caution">
    <text evidence="3">The sequence shown here is derived from an EMBL/GenBank/DDBJ whole genome shotgun (WGS) entry which is preliminary data.</text>
</comment>
<evidence type="ECO:0000313" key="20">
    <source>
        <dbReference type="Proteomes" id="UP000585696"/>
    </source>
</evidence>
<accession>A0A099W528</accession>
<evidence type="ECO:0000313" key="8">
    <source>
        <dbReference type="EMBL" id="MBC2285310.1"/>
    </source>
</evidence>
<dbReference type="EMBL" id="JNFA01000025">
    <property type="protein sequence ID" value="KGL39871.1"/>
    <property type="molecule type" value="Genomic_DNA"/>
</dbReference>
<evidence type="ECO:0000313" key="13">
    <source>
        <dbReference type="Proteomes" id="UP000541955"/>
    </source>
</evidence>
<dbReference type="Proteomes" id="UP000565628">
    <property type="component" value="Unassembled WGS sequence"/>
</dbReference>
<evidence type="ECO:0000313" key="18">
    <source>
        <dbReference type="Proteomes" id="UP000553016"/>
    </source>
</evidence>
<dbReference type="EMBL" id="JAARYY010000004">
    <property type="protein sequence ID" value="MBC2243935.1"/>
    <property type="molecule type" value="Genomic_DNA"/>
</dbReference>
<reference evidence="13 14" key="2">
    <citation type="submission" date="2020-03" db="EMBL/GenBank/DDBJ databases">
        <title>Soil Listeria distribution.</title>
        <authorList>
            <person name="Liao J."/>
            <person name="Wiedmann M."/>
        </authorList>
    </citation>
    <scope>NUCLEOTIDE SEQUENCE [LARGE SCALE GENOMIC DNA]</scope>
    <source>
        <strain evidence="10 19">FSL L7-0039</strain>
        <strain evidence="9 14">FSL L7-0051</strain>
        <strain evidence="8 20">FSL L7-0054</strain>
        <strain evidence="6 18">FSL L7-0149</strain>
        <strain evidence="7 17">FSL L7-0153</strain>
        <strain evidence="5 16">FSL L7-0435</strain>
        <strain evidence="4 13">FSL L7-1387</strain>
        <strain evidence="11 15">FSL L7-1850</strain>
    </source>
</reference>
<dbReference type="Proteomes" id="UP000029844">
    <property type="component" value="Unassembled WGS sequence"/>
</dbReference>
<dbReference type="GeneID" id="58718167"/>
<evidence type="ECO:0000259" key="2">
    <source>
        <dbReference type="Pfam" id="PF10400"/>
    </source>
</evidence>
<dbReference type="AlphaFoldDB" id="A0A099W528"/>
<dbReference type="InterPro" id="IPR005149">
    <property type="entry name" value="Tscrpt_reg_PadR_N"/>
</dbReference>
<proteinExistence type="predicted"/>
<evidence type="ECO:0000313" key="14">
    <source>
        <dbReference type="Proteomes" id="UP000543005"/>
    </source>
</evidence>
<protein>
    <submittedName>
        <fullName evidence="3">PadR family transcriptional regulator</fullName>
    </submittedName>
</protein>
<dbReference type="PANTHER" id="PTHR43252">
    <property type="entry name" value="TRANSCRIPTIONAL REGULATOR YQJI"/>
    <property type="match status" value="1"/>
</dbReference>
<dbReference type="EMBL" id="JAARZT010000019">
    <property type="protein sequence ID" value="MBC2293711.1"/>
    <property type="molecule type" value="Genomic_DNA"/>
</dbReference>
<organism evidence="3 12">
    <name type="scientific">Listeria booriae</name>
    <dbReference type="NCBI Taxonomy" id="1552123"/>
    <lineage>
        <taxon>Bacteria</taxon>
        <taxon>Bacillati</taxon>
        <taxon>Bacillota</taxon>
        <taxon>Bacilli</taxon>
        <taxon>Bacillales</taxon>
        <taxon>Listeriaceae</taxon>
        <taxon>Listeria</taxon>
    </lineage>
</organism>
<evidence type="ECO:0000313" key="11">
    <source>
        <dbReference type="EMBL" id="MBC2370808.1"/>
    </source>
</evidence>
<dbReference type="SUPFAM" id="SSF46785">
    <property type="entry name" value="Winged helix' DNA-binding domain"/>
    <property type="match status" value="1"/>
</dbReference>
<dbReference type="EMBL" id="JAARWW010000002">
    <property type="protein sequence ID" value="MBC2003098.1"/>
    <property type="molecule type" value="Genomic_DNA"/>
</dbReference>
<evidence type="ECO:0000313" key="6">
    <source>
        <dbReference type="EMBL" id="MBC2240031.1"/>
    </source>
</evidence>
<dbReference type="OrthoDB" id="9783723at2"/>
<dbReference type="Pfam" id="PF10400">
    <property type="entry name" value="Vir_act_alpha_C"/>
    <property type="match status" value="1"/>
</dbReference>
<dbReference type="Proteomes" id="UP000546244">
    <property type="component" value="Unassembled WGS sequence"/>
</dbReference>
<dbReference type="InterPro" id="IPR036388">
    <property type="entry name" value="WH-like_DNA-bd_sf"/>
</dbReference>
<dbReference type="Proteomes" id="UP000543005">
    <property type="component" value="Unassembled WGS sequence"/>
</dbReference>
<dbReference type="EMBL" id="JAARMV010000001">
    <property type="protein sequence ID" value="MBC2370808.1"/>
    <property type="molecule type" value="Genomic_DNA"/>
</dbReference>
<evidence type="ECO:0000313" key="7">
    <source>
        <dbReference type="EMBL" id="MBC2243935.1"/>
    </source>
</evidence>
<evidence type="ECO:0000313" key="15">
    <source>
        <dbReference type="Proteomes" id="UP000546244"/>
    </source>
</evidence>
<dbReference type="InterPro" id="IPR036390">
    <property type="entry name" value="WH_DNA-bd_sf"/>
</dbReference>
<dbReference type="Proteomes" id="UP000550367">
    <property type="component" value="Unassembled WGS sequence"/>
</dbReference>
<dbReference type="Proteomes" id="UP000541955">
    <property type="component" value="Unassembled WGS sequence"/>
</dbReference>
<dbReference type="EMBL" id="JAASWV010000020">
    <property type="protein sequence ID" value="MBC2311842.1"/>
    <property type="molecule type" value="Genomic_DNA"/>
</dbReference>
<dbReference type="EMBL" id="JAARRW010000003">
    <property type="protein sequence ID" value="MBC1562146.1"/>
    <property type="molecule type" value="Genomic_DNA"/>
</dbReference>
<dbReference type="eggNOG" id="COG1695">
    <property type="taxonomic scope" value="Bacteria"/>
</dbReference>
<keyword evidence="12" id="KW-1185">Reference proteome</keyword>
<evidence type="ECO:0000313" key="12">
    <source>
        <dbReference type="Proteomes" id="UP000029844"/>
    </source>
</evidence>
<evidence type="ECO:0000313" key="10">
    <source>
        <dbReference type="EMBL" id="MBC2311842.1"/>
    </source>
</evidence>
<dbReference type="InterPro" id="IPR018309">
    <property type="entry name" value="Tscrpt_reg_PadR_C"/>
</dbReference>
<feature type="domain" description="Transcription regulator PadR N-terminal" evidence="1">
    <location>
        <begin position="8"/>
        <end position="73"/>
    </location>
</feature>
<evidence type="ECO:0000313" key="5">
    <source>
        <dbReference type="EMBL" id="MBC2003098.1"/>
    </source>
</evidence>
<evidence type="ECO:0000313" key="4">
    <source>
        <dbReference type="EMBL" id="MBC1562146.1"/>
    </source>
</evidence>
<evidence type="ECO:0000313" key="19">
    <source>
        <dbReference type="Proteomes" id="UP000565628"/>
    </source>
</evidence>
<feature type="domain" description="Transcription regulator PadR C-terminal" evidence="2">
    <location>
        <begin position="87"/>
        <end position="173"/>
    </location>
</feature>
<dbReference type="Gene3D" id="1.10.10.10">
    <property type="entry name" value="Winged helix-like DNA-binding domain superfamily/Winged helix DNA-binding domain"/>
    <property type="match status" value="1"/>
</dbReference>
<dbReference type="Gene3D" id="6.10.140.190">
    <property type="match status" value="1"/>
</dbReference>
<dbReference type="PANTHER" id="PTHR43252:SF4">
    <property type="entry name" value="TRANSCRIPTIONAL REGULATORY PROTEIN"/>
    <property type="match status" value="1"/>
</dbReference>
<evidence type="ECO:0000313" key="17">
    <source>
        <dbReference type="Proteomes" id="UP000550367"/>
    </source>
</evidence>
<name>A0A099W528_9LIST</name>
<gene>
    <name evidence="3" type="ORF">EP57_12480</name>
    <name evidence="4" type="ORF">HB902_08665</name>
    <name evidence="11" type="ORF">HBP98_02195</name>
    <name evidence="5" type="ORF">HCA78_04900</name>
    <name evidence="7" type="ORF">HCB25_07620</name>
    <name evidence="6" type="ORF">HCB35_06050</name>
    <name evidence="8" type="ORF">HCB69_13060</name>
    <name evidence="9" type="ORF">HCC36_10755</name>
    <name evidence="10" type="ORF">HCJ81_13185</name>
</gene>